<evidence type="ECO:0000313" key="1">
    <source>
        <dbReference type="EMBL" id="WRY32951.1"/>
    </source>
</evidence>
<reference evidence="1 2" key="1">
    <citation type="submission" date="2023-09" db="EMBL/GenBank/DDBJ databases">
        <title>Thioclava shenzhenensis sp. nov., a multidrug resistant bacteria-antagonizing species isolated from coastal seawater.</title>
        <authorList>
            <person name="Long M."/>
        </authorList>
    </citation>
    <scope>NUCLEOTIDE SEQUENCE [LARGE SCALE GENOMIC DNA]</scope>
    <source>
        <strain evidence="1 2">FTW29</strain>
    </source>
</reference>
<gene>
    <name evidence="1" type="ORF">RPE78_09600</name>
</gene>
<dbReference type="EMBL" id="CP135443">
    <property type="protein sequence ID" value="WRY32951.1"/>
    <property type="molecule type" value="Genomic_DNA"/>
</dbReference>
<dbReference type="Pfam" id="PF09956">
    <property type="entry name" value="Phage_cement_2"/>
    <property type="match status" value="1"/>
</dbReference>
<dbReference type="Proteomes" id="UP001623290">
    <property type="component" value="Chromosome"/>
</dbReference>
<sequence length="111" mass="11655">MKGYYHKGDSVAVIAPYDVNASEPVRVGVVFGLTGYAAAQGTEVEITRQIACDLPKPQALAIAQGDALYWDETDRVLTTDPGTENRLVGAALADAAAESTVVYGLLDGAIR</sequence>
<evidence type="ECO:0000313" key="2">
    <source>
        <dbReference type="Proteomes" id="UP001623290"/>
    </source>
</evidence>
<dbReference type="RefSeq" id="WP_406720427.1">
    <property type="nucleotide sequence ID" value="NZ_CP135443.1"/>
</dbReference>
<organism evidence="1 2">
    <name type="scientific">Thioclava litoralis</name>
    <dbReference type="NCBI Taxonomy" id="3076557"/>
    <lineage>
        <taxon>Bacteria</taxon>
        <taxon>Pseudomonadati</taxon>
        <taxon>Pseudomonadota</taxon>
        <taxon>Alphaproteobacteria</taxon>
        <taxon>Rhodobacterales</taxon>
        <taxon>Paracoccaceae</taxon>
        <taxon>Thioclava</taxon>
    </lineage>
</organism>
<keyword evidence="2" id="KW-1185">Reference proteome</keyword>
<proteinExistence type="predicted"/>
<name>A0ABZ1DXH9_9RHOB</name>
<accession>A0ABZ1DXH9</accession>
<protein>
    <submittedName>
        <fullName evidence="1">DUF2190 family protein</fullName>
    </submittedName>
</protein>
<dbReference type="InterPro" id="IPR011231">
    <property type="entry name" value="Phage_VT1-Sakai_H0018"/>
</dbReference>